<organism evidence="1">
    <name type="scientific">Arundo donax</name>
    <name type="common">Giant reed</name>
    <name type="synonym">Donax arundinaceus</name>
    <dbReference type="NCBI Taxonomy" id="35708"/>
    <lineage>
        <taxon>Eukaryota</taxon>
        <taxon>Viridiplantae</taxon>
        <taxon>Streptophyta</taxon>
        <taxon>Embryophyta</taxon>
        <taxon>Tracheophyta</taxon>
        <taxon>Spermatophyta</taxon>
        <taxon>Magnoliopsida</taxon>
        <taxon>Liliopsida</taxon>
        <taxon>Poales</taxon>
        <taxon>Poaceae</taxon>
        <taxon>PACMAD clade</taxon>
        <taxon>Arundinoideae</taxon>
        <taxon>Arundineae</taxon>
        <taxon>Arundo</taxon>
    </lineage>
</organism>
<reference evidence="1" key="2">
    <citation type="journal article" date="2015" name="Data Brief">
        <title>Shoot transcriptome of the giant reed, Arundo donax.</title>
        <authorList>
            <person name="Barrero R.A."/>
            <person name="Guerrero F.D."/>
            <person name="Moolhuijzen P."/>
            <person name="Goolsby J.A."/>
            <person name="Tidwell J."/>
            <person name="Bellgard S.E."/>
            <person name="Bellgard M.I."/>
        </authorList>
    </citation>
    <scope>NUCLEOTIDE SEQUENCE</scope>
    <source>
        <tissue evidence="1">Shoot tissue taken approximately 20 cm above the soil surface</tissue>
    </source>
</reference>
<accession>A0A0A9BAQ0</accession>
<name>A0A0A9BAQ0_ARUDO</name>
<proteinExistence type="predicted"/>
<protein>
    <submittedName>
        <fullName evidence="1">Uncharacterized protein</fullName>
    </submittedName>
</protein>
<evidence type="ECO:0000313" key="1">
    <source>
        <dbReference type="EMBL" id="JAD60411.1"/>
    </source>
</evidence>
<sequence length="29" mass="3393">MWYDGSPKILSPEYYHLNPSLPKSLNITK</sequence>
<dbReference type="EMBL" id="GBRH01237484">
    <property type="protein sequence ID" value="JAD60411.1"/>
    <property type="molecule type" value="Transcribed_RNA"/>
</dbReference>
<dbReference type="AlphaFoldDB" id="A0A0A9BAQ0"/>
<reference evidence="1" key="1">
    <citation type="submission" date="2014-09" db="EMBL/GenBank/DDBJ databases">
        <authorList>
            <person name="Magalhaes I.L.F."/>
            <person name="Oliveira U."/>
            <person name="Santos F.R."/>
            <person name="Vidigal T.H.D.A."/>
            <person name="Brescovit A.D."/>
            <person name="Santos A.J."/>
        </authorList>
    </citation>
    <scope>NUCLEOTIDE SEQUENCE</scope>
    <source>
        <tissue evidence="1">Shoot tissue taken approximately 20 cm above the soil surface</tissue>
    </source>
</reference>